<evidence type="ECO:0000256" key="4">
    <source>
        <dbReference type="ARBA" id="ARBA00022764"/>
    </source>
</evidence>
<keyword evidence="2" id="KW-0479">Metal-binding</keyword>
<feature type="disulfide bond" evidence="8">
    <location>
        <begin position="228"/>
        <end position="235"/>
    </location>
</feature>
<dbReference type="PIRSF" id="PIRSF018455">
    <property type="entry name" value="MepA"/>
    <property type="match status" value="1"/>
</dbReference>
<evidence type="ECO:0000313" key="11">
    <source>
        <dbReference type="EMBL" id="SDG66629.1"/>
    </source>
</evidence>
<feature type="disulfide bond" evidence="8">
    <location>
        <begin position="196"/>
        <end position="247"/>
    </location>
</feature>
<dbReference type="InterPro" id="IPR005073">
    <property type="entry name" value="Peptidase_M74"/>
</dbReference>
<keyword evidence="7" id="KW-0482">Metalloprotease</keyword>
<evidence type="ECO:0000256" key="1">
    <source>
        <dbReference type="ARBA" id="ARBA00022670"/>
    </source>
</evidence>
<dbReference type="AlphaFoldDB" id="A0A1G7W4E5"/>
<keyword evidence="6" id="KW-0862">Zinc</keyword>
<keyword evidence="8" id="KW-1015">Disulfide bond</keyword>
<protein>
    <submittedName>
        <fullName evidence="11">Penicillin-insensitive murein endopeptidase</fullName>
    </submittedName>
</protein>
<proteinExistence type="predicted"/>
<feature type="signal peptide" evidence="10">
    <location>
        <begin position="1"/>
        <end position="27"/>
    </location>
</feature>
<evidence type="ECO:0000256" key="8">
    <source>
        <dbReference type="PIRSR" id="PIRSR018455-2"/>
    </source>
</evidence>
<dbReference type="GO" id="GO:0004252">
    <property type="term" value="F:serine-type endopeptidase activity"/>
    <property type="evidence" value="ECO:0007669"/>
    <property type="project" value="InterPro"/>
</dbReference>
<dbReference type="GO" id="GO:0008237">
    <property type="term" value="F:metallopeptidase activity"/>
    <property type="evidence" value="ECO:0007669"/>
    <property type="project" value="UniProtKB-KW"/>
</dbReference>
<evidence type="ECO:0000256" key="7">
    <source>
        <dbReference type="ARBA" id="ARBA00023049"/>
    </source>
</evidence>
<dbReference type="EMBL" id="FNDD01000001">
    <property type="protein sequence ID" value="SDG66629.1"/>
    <property type="molecule type" value="Genomic_DNA"/>
</dbReference>
<dbReference type="GO" id="GO:0030288">
    <property type="term" value="C:outer membrane-bounded periplasmic space"/>
    <property type="evidence" value="ECO:0007669"/>
    <property type="project" value="InterPro"/>
</dbReference>
<dbReference type="NCBIfam" id="NF006947">
    <property type="entry name" value="PRK09429.1"/>
    <property type="match status" value="1"/>
</dbReference>
<dbReference type="STRING" id="861298.SAMN04488136_101166"/>
<feature type="region of interest" description="Disordered" evidence="9">
    <location>
        <begin position="244"/>
        <end position="276"/>
    </location>
</feature>
<sequence>MKRARHIGLVLGSFLLSMSGGIFSAQAADTPWEHMTSPSDDAPQAIGGYANGCLAGGVALPLDGDGYQVLRPQNHRYYGHPNTVAFVERLAKQMQSERGTQLLIGDMALPQGGRFSSGHASHQSGLDVDIWLRLANTPLSDDQLKLPTPYSVVDMQGYQMRSERWDNRHFELIKMAASSPEVARIFVHPVIKEQLCMEERSRGKARLWLRKVRPWWGHNYHFHVRLTCPKGDFLCHDQAPPPRGDGCGSELASWRPKPESEQPKAVEQPKKTEPVLPSMCQALLDRVHG</sequence>
<accession>A0A1G7W4E5</accession>
<keyword evidence="4" id="KW-0574">Periplasm</keyword>
<keyword evidence="3 10" id="KW-0732">Signal</keyword>
<dbReference type="Proteomes" id="UP000198854">
    <property type="component" value="Unassembled WGS sequence"/>
</dbReference>
<evidence type="ECO:0000256" key="2">
    <source>
        <dbReference type="ARBA" id="ARBA00022723"/>
    </source>
</evidence>
<evidence type="ECO:0000313" key="12">
    <source>
        <dbReference type="Proteomes" id="UP000198854"/>
    </source>
</evidence>
<evidence type="ECO:0000256" key="9">
    <source>
        <dbReference type="SAM" id="MobiDB-lite"/>
    </source>
</evidence>
<dbReference type="InterPro" id="IPR009045">
    <property type="entry name" value="Zn_M74/Hedgehog-like"/>
</dbReference>
<evidence type="ECO:0000256" key="10">
    <source>
        <dbReference type="SAM" id="SignalP"/>
    </source>
</evidence>
<keyword evidence="5" id="KW-0378">Hydrolase</keyword>
<reference evidence="11 12" key="1">
    <citation type="submission" date="2016-10" db="EMBL/GenBank/DDBJ databases">
        <authorList>
            <person name="de Groot N.N."/>
        </authorList>
    </citation>
    <scope>NUCLEOTIDE SEQUENCE [LARGE SCALE GENOMIC DNA]</scope>
    <source>
        <strain evidence="11 12">CGMCC 1.10228</strain>
    </source>
</reference>
<feature type="chain" id="PRO_5011557524" evidence="10">
    <location>
        <begin position="28"/>
        <end position="289"/>
    </location>
</feature>
<feature type="compositionally biased region" description="Basic and acidic residues" evidence="9">
    <location>
        <begin position="256"/>
        <end position="273"/>
    </location>
</feature>
<evidence type="ECO:0000256" key="6">
    <source>
        <dbReference type="ARBA" id="ARBA00022833"/>
    </source>
</evidence>
<dbReference type="GO" id="GO:0006508">
    <property type="term" value="P:proteolysis"/>
    <property type="evidence" value="ECO:0007669"/>
    <property type="project" value="UniProtKB-KW"/>
</dbReference>
<dbReference type="Pfam" id="PF03411">
    <property type="entry name" value="Peptidase_M74"/>
    <property type="match status" value="1"/>
</dbReference>
<feature type="disulfide bond" evidence="8">
    <location>
        <begin position="53"/>
        <end position="280"/>
    </location>
</feature>
<gene>
    <name evidence="11" type="ORF">SAMN04488136_101166</name>
</gene>
<dbReference type="Gene3D" id="3.30.1380.10">
    <property type="match status" value="1"/>
</dbReference>
<organism evidence="11 12">
    <name type="scientific">Vibrio xiamenensis</name>
    <dbReference type="NCBI Taxonomy" id="861298"/>
    <lineage>
        <taxon>Bacteria</taxon>
        <taxon>Pseudomonadati</taxon>
        <taxon>Pseudomonadota</taxon>
        <taxon>Gammaproteobacteria</taxon>
        <taxon>Vibrionales</taxon>
        <taxon>Vibrionaceae</taxon>
        <taxon>Vibrio</taxon>
    </lineage>
</organism>
<dbReference type="GO" id="GO:0046872">
    <property type="term" value="F:metal ion binding"/>
    <property type="evidence" value="ECO:0007669"/>
    <property type="project" value="UniProtKB-KW"/>
</dbReference>
<evidence type="ECO:0000256" key="3">
    <source>
        <dbReference type="ARBA" id="ARBA00022729"/>
    </source>
</evidence>
<name>A0A1G7W4E5_9VIBR</name>
<keyword evidence="1" id="KW-0645">Protease</keyword>
<dbReference type="SUPFAM" id="SSF55166">
    <property type="entry name" value="Hedgehog/DD-peptidase"/>
    <property type="match status" value="1"/>
</dbReference>
<evidence type="ECO:0000256" key="5">
    <source>
        <dbReference type="ARBA" id="ARBA00022801"/>
    </source>
</evidence>
<keyword evidence="12" id="KW-1185">Reference proteome</keyword>